<reference evidence="2 3" key="1">
    <citation type="journal article" date="2023" name="Int. J. Syst. Evol. Microbiol.">
        <title>Terrisporobacter hibernicus sp. nov., isolated from bovine faeces in Northern Ireland.</title>
        <authorList>
            <person name="Mitchell M."/>
            <person name="Nguyen S.V."/>
            <person name="Connor M."/>
            <person name="Fairley D.J."/>
            <person name="Donoghue O."/>
            <person name="Marshall H."/>
            <person name="Koolman L."/>
            <person name="McMullan G."/>
            <person name="Schaffer K.E."/>
            <person name="McGrath J.W."/>
            <person name="Fanning S."/>
        </authorList>
    </citation>
    <scope>NUCLEOTIDE SEQUENCE [LARGE SCALE GENOMIC DNA]</scope>
    <source>
        <strain evidence="2 3">MCA3</strain>
    </source>
</reference>
<sequence length="105" mass="12499">MIDLETGCCIYATLLMLIWIIQFFQNGSEKTKWKYEIGDEVIIYNNGKYFGCKVLEKRYYTKGKVKNKPCYKLKIFSKCIDIMTVNEDEILCTSNEYGRFPRYDK</sequence>
<keyword evidence="3" id="KW-1185">Reference proteome</keyword>
<dbReference type="KEGG" id="tem:JW646_18400"/>
<dbReference type="AlphaFoldDB" id="A0AAX2ZE79"/>
<evidence type="ECO:0000256" key="1">
    <source>
        <dbReference type="SAM" id="Phobius"/>
    </source>
</evidence>
<evidence type="ECO:0000313" key="3">
    <source>
        <dbReference type="Proteomes" id="UP001198983"/>
    </source>
</evidence>
<evidence type="ECO:0000313" key="2">
    <source>
        <dbReference type="EMBL" id="UEL47567.1"/>
    </source>
</evidence>
<name>A0AAX2ZE79_9FIRM</name>
<dbReference type="RefSeq" id="WP_228415941.1">
    <property type="nucleotide sequence ID" value="NZ_CP081135.1"/>
</dbReference>
<feature type="transmembrane region" description="Helical" evidence="1">
    <location>
        <begin position="7"/>
        <end position="24"/>
    </location>
</feature>
<proteinExistence type="predicted"/>
<organism evidence="2 3">
    <name type="scientific">Terrisporobacter hibernicus</name>
    <dbReference type="NCBI Taxonomy" id="2813371"/>
    <lineage>
        <taxon>Bacteria</taxon>
        <taxon>Bacillati</taxon>
        <taxon>Bacillota</taxon>
        <taxon>Clostridia</taxon>
        <taxon>Peptostreptococcales</taxon>
        <taxon>Peptostreptococcaceae</taxon>
        <taxon>Terrisporobacter</taxon>
    </lineage>
</organism>
<accession>A0AAX2ZE79</accession>
<protein>
    <submittedName>
        <fullName evidence="2">Uncharacterized protein</fullName>
    </submittedName>
</protein>
<keyword evidence="1" id="KW-1133">Transmembrane helix</keyword>
<dbReference type="Proteomes" id="UP001198983">
    <property type="component" value="Chromosome"/>
</dbReference>
<keyword evidence="1" id="KW-0812">Transmembrane</keyword>
<dbReference type="EMBL" id="CP081135">
    <property type="protein sequence ID" value="UEL47567.1"/>
    <property type="molecule type" value="Genomic_DNA"/>
</dbReference>
<gene>
    <name evidence="2" type="ORF">JW646_18400</name>
</gene>
<keyword evidence="1" id="KW-0472">Membrane</keyword>